<dbReference type="InterPro" id="IPR012337">
    <property type="entry name" value="RNaseH-like_sf"/>
</dbReference>
<gene>
    <name evidence="2" type="ORF">LIER_29124</name>
</gene>
<evidence type="ECO:0000259" key="1">
    <source>
        <dbReference type="Pfam" id="PF13456"/>
    </source>
</evidence>
<organism evidence="2 3">
    <name type="scientific">Lithospermum erythrorhizon</name>
    <name type="common">Purple gromwell</name>
    <name type="synonym">Lithospermum officinale var. erythrorhizon</name>
    <dbReference type="NCBI Taxonomy" id="34254"/>
    <lineage>
        <taxon>Eukaryota</taxon>
        <taxon>Viridiplantae</taxon>
        <taxon>Streptophyta</taxon>
        <taxon>Embryophyta</taxon>
        <taxon>Tracheophyta</taxon>
        <taxon>Spermatophyta</taxon>
        <taxon>Magnoliopsida</taxon>
        <taxon>eudicotyledons</taxon>
        <taxon>Gunneridae</taxon>
        <taxon>Pentapetalae</taxon>
        <taxon>asterids</taxon>
        <taxon>lamiids</taxon>
        <taxon>Boraginales</taxon>
        <taxon>Boraginaceae</taxon>
        <taxon>Boraginoideae</taxon>
        <taxon>Lithospermeae</taxon>
        <taxon>Lithospermum</taxon>
    </lineage>
</organism>
<dbReference type="GO" id="GO:0004523">
    <property type="term" value="F:RNA-DNA hybrid ribonuclease activity"/>
    <property type="evidence" value="ECO:0007669"/>
    <property type="project" value="InterPro"/>
</dbReference>
<reference evidence="2 3" key="1">
    <citation type="submission" date="2024-01" db="EMBL/GenBank/DDBJ databases">
        <title>The complete chloroplast genome sequence of Lithospermum erythrorhizon: insights into the phylogenetic relationship among Boraginaceae species and the maternal lineages of purple gromwells.</title>
        <authorList>
            <person name="Okada T."/>
            <person name="Watanabe K."/>
        </authorList>
    </citation>
    <scope>NUCLEOTIDE SEQUENCE [LARGE SCALE GENOMIC DNA]</scope>
</reference>
<name>A0AAV3RIJ2_LITER</name>
<evidence type="ECO:0000313" key="2">
    <source>
        <dbReference type="EMBL" id="GAA0176065.1"/>
    </source>
</evidence>
<comment type="caution">
    <text evidence="2">The sequence shown here is derived from an EMBL/GenBank/DDBJ whole genome shotgun (WGS) entry which is preliminary data.</text>
</comment>
<evidence type="ECO:0000313" key="3">
    <source>
        <dbReference type="Proteomes" id="UP001454036"/>
    </source>
</evidence>
<proteinExistence type="predicted"/>
<dbReference type="PANTHER" id="PTHR48475">
    <property type="entry name" value="RIBONUCLEASE H"/>
    <property type="match status" value="1"/>
</dbReference>
<dbReference type="Pfam" id="PF13456">
    <property type="entry name" value="RVT_3"/>
    <property type="match status" value="1"/>
</dbReference>
<accession>A0AAV3RIJ2</accession>
<protein>
    <recommendedName>
        <fullName evidence="1">RNase H type-1 domain-containing protein</fullName>
    </recommendedName>
</protein>
<dbReference type="InterPro" id="IPR002156">
    <property type="entry name" value="RNaseH_domain"/>
</dbReference>
<sequence length="207" mass="23121">MDNSLKEKFHWDEECGEAFEELKRYLGSPKLKNFLCSSKKLKAYFESHPIQVVTDQPLKWVLSSPALSGHLTTCAIELSEFKISYLPMTSVRAQELVDFITECTARIPLVIQGPEANESHLTQPDWILFVDGARNDQGAGAGVLILGPQEETMEYALRCSFPATNNEAKYEAMILGLSLVKSIGVEEPLVKGHSKLVMDQIRGYVVE</sequence>
<dbReference type="GO" id="GO:0003676">
    <property type="term" value="F:nucleic acid binding"/>
    <property type="evidence" value="ECO:0007669"/>
    <property type="project" value="InterPro"/>
</dbReference>
<dbReference type="InterPro" id="IPR036397">
    <property type="entry name" value="RNaseH_sf"/>
</dbReference>
<keyword evidence="3" id="KW-1185">Reference proteome</keyword>
<dbReference type="SUPFAM" id="SSF53098">
    <property type="entry name" value="Ribonuclease H-like"/>
    <property type="match status" value="1"/>
</dbReference>
<feature type="domain" description="RNase H type-1" evidence="1">
    <location>
        <begin position="130"/>
        <end position="203"/>
    </location>
</feature>
<dbReference type="PANTHER" id="PTHR48475:SF1">
    <property type="entry name" value="RNASE H TYPE-1 DOMAIN-CONTAINING PROTEIN"/>
    <property type="match status" value="1"/>
</dbReference>
<dbReference type="EMBL" id="BAABME010009923">
    <property type="protein sequence ID" value="GAA0176065.1"/>
    <property type="molecule type" value="Genomic_DNA"/>
</dbReference>
<dbReference type="Proteomes" id="UP001454036">
    <property type="component" value="Unassembled WGS sequence"/>
</dbReference>
<dbReference type="AlphaFoldDB" id="A0AAV3RIJ2"/>
<dbReference type="Gene3D" id="3.30.420.10">
    <property type="entry name" value="Ribonuclease H-like superfamily/Ribonuclease H"/>
    <property type="match status" value="1"/>
</dbReference>